<dbReference type="Proteomes" id="UP000030758">
    <property type="component" value="Unassembled WGS sequence"/>
</dbReference>
<proteinExistence type="predicted"/>
<reference evidence="1" key="1">
    <citation type="journal article" date="2014" name="Nat. Genet.">
        <title>Genome and transcriptome of the porcine whipworm Trichuris suis.</title>
        <authorList>
            <person name="Jex A.R."/>
            <person name="Nejsum P."/>
            <person name="Schwarz E.M."/>
            <person name="Hu L."/>
            <person name="Young N.D."/>
            <person name="Hall R.S."/>
            <person name="Korhonen P.K."/>
            <person name="Liao S."/>
            <person name="Thamsborg S."/>
            <person name="Xia J."/>
            <person name="Xu P."/>
            <person name="Wang S."/>
            <person name="Scheerlinck J.P."/>
            <person name="Hofmann A."/>
            <person name="Sternberg P.W."/>
            <person name="Wang J."/>
            <person name="Gasser R.B."/>
        </authorList>
    </citation>
    <scope>NUCLEOTIDE SEQUENCE [LARGE SCALE GENOMIC DNA]</scope>
    <source>
        <strain evidence="1">DCEP-RM93F</strain>
    </source>
</reference>
<gene>
    <name evidence="1" type="ORF">M514_28002</name>
</gene>
<dbReference type="AlphaFoldDB" id="A0A085MRG4"/>
<evidence type="ECO:0000313" key="1">
    <source>
        <dbReference type="EMBL" id="KFD59810.1"/>
    </source>
</evidence>
<accession>A0A085MRG4</accession>
<sequence length="98" mass="10885">MIRTAAESCPLTLNYPLPDLLFGTAQELVPCYFLHGVAQRHVFCLSSRQRYSALFLGEFHDTAVPERHTTKPVVERLSSLSFAQSASQYAVSEPSALL</sequence>
<name>A0A085MRG4_9BILA</name>
<dbReference type="EMBL" id="KL367730">
    <property type="protein sequence ID" value="KFD59810.1"/>
    <property type="molecule type" value="Genomic_DNA"/>
</dbReference>
<protein>
    <submittedName>
        <fullName evidence="1">Uncharacterized protein</fullName>
    </submittedName>
</protein>
<organism evidence="1">
    <name type="scientific">Trichuris suis</name>
    <name type="common">pig whipworm</name>
    <dbReference type="NCBI Taxonomy" id="68888"/>
    <lineage>
        <taxon>Eukaryota</taxon>
        <taxon>Metazoa</taxon>
        <taxon>Ecdysozoa</taxon>
        <taxon>Nematoda</taxon>
        <taxon>Enoplea</taxon>
        <taxon>Dorylaimia</taxon>
        <taxon>Trichinellida</taxon>
        <taxon>Trichuridae</taxon>
        <taxon>Trichuris</taxon>
    </lineage>
</organism>